<evidence type="ECO:0000313" key="1">
    <source>
        <dbReference type="EMBL" id="ROW64231.1"/>
    </source>
</evidence>
<dbReference type="AlphaFoldDB" id="A0A423Y3C8"/>
<reference evidence="1 2" key="1">
    <citation type="journal article" date="2018" name="Front. Microbiol.">
        <title>An Investigation of an Acute Gastroenteritis Outbreak: Cronobacter sakazakii, a Potential Cause of Food-Borne Illness.</title>
        <authorList>
            <person name="Yong W."/>
            <person name="Guo B."/>
            <person name="Shi X."/>
            <person name="Cheng T."/>
            <person name="Chen M."/>
            <person name="Jiang X."/>
            <person name="Ye Y."/>
            <person name="Wang J."/>
            <person name="Xie G."/>
            <person name="Ding J."/>
        </authorList>
    </citation>
    <scope>NUCLEOTIDE SEQUENCE [LARGE SCALE GENOMIC DNA]</scope>
    <source>
        <strain evidence="1 2">S1</strain>
    </source>
</reference>
<comment type="caution">
    <text evidence="1">The sequence shown here is derived from an EMBL/GenBank/DDBJ whole genome shotgun (WGS) entry which is preliminary data.</text>
</comment>
<proteinExistence type="predicted"/>
<sequence>MCNNPLTQSLTRDCFITVFQAKKAAHPTGRRNALFWCAIVVHRCGKSAQIVQTDFCLAFQNSGL</sequence>
<organism evidence="1 2">
    <name type="scientific">Cronobacter malonaticus</name>
    <dbReference type="NCBI Taxonomy" id="413503"/>
    <lineage>
        <taxon>Bacteria</taxon>
        <taxon>Pseudomonadati</taxon>
        <taxon>Pseudomonadota</taxon>
        <taxon>Gammaproteobacteria</taxon>
        <taxon>Enterobacterales</taxon>
        <taxon>Enterobacteriaceae</taxon>
        <taxon>Cronobacter</taxon>
    </lineage>
</organism>
<evidence type="ECO:0000313" key="2">
    <source>
        <dbReference type="Proteomes" id="UP000285793"/>
    </source>
</evidence>
<accession>A0A423Y3C8</accession>
<dbReference type="Proteomes" id="UP000285793">
    <property type="component" value="Unassembled WGS sequence"/>
</dbReference>
<protein>
    <submittedName>
        <fullName evidence="1">Uncharacterized protein</fullName>
    </submittedName>
</protein>
<name>A0A423Y3C8_9ENTR</name>
<gene>
    <name evidence="1" type="ORF">C3E80_02535</name>
</gene>
<dbReference type="EMBL" id="PQJL01000002">
    <property type="protein sequence ID" value="ROW64231.1"/>
    <property type="molecule type" value="Genomic_DNA"/>
</dbReference>